<evidence type="ECO:0000256" key="7">
    <source>
        <dbReference type="ARBA" id="ARBA00023004"/>
    </source>
</evidence>
<keyword evidence="7 9" id="KW-0408">Iron</keyword>
<feature type="signal peptide" evidence="11">
    <location>
        <begin position="1"/>
        <end position="26"/>
    </location>
</feature>
<gene>
    <name evidence="12" type="ORF">ACJIZ3_010733</name>
</gene>
<keyword evidence="4 9" id="KW-0349">Heme</keyword>
<dbReference type="InterPro" id="IPR017972">
    <property type="entry name" value="Cyt_P450_CS"/>
</dbReference>
<organism evidence="12 13">
    <name type="scientific">Penstemon smallii</name>
    <dbReference type="NCBI Taxonomy" id="265156"/>
    <lineage>
        <taxon>Eukaryota</taxon>
        <taxon>Viridiplantae</taxon>
        <taxon>Streptophyta</taxon>
        <taxon>Embryophyta</taxon>
        <taxon>Tracheophyta</taxon>
        <taxon>Spermatophyta</taxon>
        <taxon>Magnoliopsida</taxon>
        <taxon>eudicotyledons</taxon>
        <taxon>Gunneridae</taxon>
        <taxon>Pentapetalae</taxon>
        <taxon>asterids</taxon>
        <taxon>lamiids</taxon>
        <taxon>Lamiales</taxon>
        <taxon>Plantaginaceae</taxon>
        <taxon>Cheloneae</taxon>
        <taxon>Penstemon</taxon>
    </lineage>
</organism>
<feature type="binding site" description="axial binding residue" evidence="9">
    <location>
        <position position="428"/>
    </location>
    <ligand>
        <name>heme</name>
        <dbReference type="ChEBI" id="CHEBI:30413"/>
    </ligand>
    <ligandPart>
        <name>Fe</name>
        <dbReference type="ChEBI" id="CHEBI:18248"/>
    </ligandPart>
</feature>
<dbReference type="PRINTS" id="PR00385">
    <property type="entry name" value="P450"/>
</dbReference>
<dbReference type="AlphaFoldDB" id="A0ABD3UJA7"/>
<evidence type="ECO:0008006" key="14">
    <source>
        <dbReference type="Google" id="ProtNLM"/>
    </source>
</evidence>
<evidence type="ECO:0000256" key="5">
    <source>
        <dbReference type="ARBA" id="ARBA00022723"/>
    </source>
</evidence>
<evidence type="ECO:0000256" key="3">
    <source>
        <dbReference type="ARBA" id="ARBA00010617"/>
    </source>
</evidence>
<dbReference type="Pfam" id="PF00067">
    <property type="entry name" value="p450"/>
    <property type="match status" value="1"/>
</dbReference>
<dbReference type="InterPro" id="IPR036396">
    <property type="entry name" value="Cyt_P450_sf"/>
</dbReference>
<sequence>MMMLIMFMIFLPFILVVFLLKHFSHDQLPPGPYLWQILRNISIFINTPHIAFNNLSKIYGPLISIRIGGQLVVVTSSQTTAKEILRHRSFSGRFIPALYYNIPGTSHLSVVSAKQCNDTWKSLRAIGQTYLFSSKAIESNALVRKNKAMEMVNYLRIKEGEIVNIENVIFATLSNMTSNILSSRNLFSIDLESIADRKLVKFIHEVVEKAITSPGLSDLFPILEKIDFWTKRKAMDMHRLIKFAWGDIIKERRASNRPRDSEQDFFDVLAENACSDDQIASLLMEFLTAGTYTTTIVTVALMVQLTKNQEIISRIRDEVSNQAFDGHAINDSRLSECQYLQACVKETLRLHTPGEFIIPHRAIETCKFNNYTIPKGTVMLVNSWAIHSDPSNWEDPGSFKPERFLGTNIDFMGAHFQFLPFSTGQRMCPGANVAVKNVQLMVANLLHYFDWNITDGVNYSNADKMYKFTTTSRKEKPLCLIPKIREQHMFG</sequence>
<keyword evidence="6 10" id="KW-0560">Oxidoreductase</keyword>
<dbReference type="PROSITE" id="PS00086">
    <property type="entry name" value="CYTOCHROME_P450"/>
    <property type="match status" value="1"/>
</dbReference>
<evidence type="ECO:0000256" key="2">
    <source>
        <dbReference type="ARBA" id="ARBA00004167"/>
    </source>
</evidence>
<dbReference type="InterPro" id="IPR002401">
    <property type="entry name" value="Cyt_P450_E_grp-I"/>
</dbReference>
<keyword evidence="8 10" id="KW-0503">Monooxygenase</keyword>
<evidence type="ECO:0000256" key="11">
    <source>
        <dbReference type="SAM" id="SignalP"/>
    </source>
</evidence>
<keyword evidence="11" id="KW-0732">Signal</keyword>
<keyword evidence="5 9" id="KW-0479">Metal-binding</keyword>
<dbReference type="Gene3D" id="1.10.630.10">
    <property type="entry name" value="Cytochrome P450"/>
    <property type="match status" value="1"/>
</dbReference>
<dbReference type="GO" id="GO:0046872">
    <property type="term" value="F:metal ion binding"/>
    <property type="evidence" value="ECO:0007669"/>
    <property type="project" value="UniProtKB-KW"/>
</dbReference>
<accession>A0ABD3UJA7</accession>
<evidence type="ECO:0000256" key="1">
    <source>
        <dbReference type="ARBA" id="ARBA00001971"/>
    </source>
</evidence>
<evidence type="ECO:0000256" key="9">
    <source>
        <dbReference type="PIRSR" id="PIRSR602401-1"/>
    </source>
</evidence>
<comment type="cofactor">
    <cofactor evidence="1 9">
        <name>heme</name>
        <dbReference type="ChEBI" id="CHEBI:30413"/>
    </cofactor>
</comment>
<comment type="subcellular location">
    <subcellularLocation>
        <location evidence="2">Membrane</location>
        <topology evidence="2">Single-pass membrane protein</topology>
    </subcellularLocation>
</comment>
<evidence type="ECO:0000313" key="13">
    <source>
        <dbReference type="Proteomes" id="UP001634393"/>
    </source>
</evidence>
<comment type="caution">
    <text evidence="12">The sequence shown here is derived from an EMBL/GenBank/DDBJ whole genome shotgun (WGS) entry which is preliminary data.</text>
</comment>
<dbReference type="InterPro" id="IPR001128">
    <property type="entry name" value="Cyt_P450"/>
</dbReference>
<dbReference type="SUPFAM" id="SSF48264">
    <property type="entry name" value="Cytochrome P450"/>
    <property type="match status" value="1"/>
</dbReference>
<evidence type="ECO:0000256" key="8">
    <source>
        <dbReference type="ARBA" id="ARBA00023033"/>
    </source>
</evidence>
<comment type="similarity">
    <text evidence="3 10">Belongs to the cytochrome P450 family.</text>
</comment>
<dbReference type="GO" id="GO:0004497">
    <property type="term" value="F:monooxygenase activity"/>
    <property type="evidence" value="ECO:0007669"/>
    <property type="project" value="UniProtKB-KW"/>
</dbReference>
<dbReference type="PANTHER" id="PTHR47950:SF49">
    <property type="entry name" value="CYTOCHROME P450"/>
    <property type="match status" value="1"/>
</dbReference>
<dbReference type="PANTHER" id="PTHR47950">
    <property type="entry name" value="CYTOCHROME P450, FAMILY 76, SUBFAMILY C, POLYPEPTIDE 5-RELATED"/>
    <property type="match status" value="1"/>
</dbReference>
<feature type="chain" id="PRO_5044881666" description="Cytochrome P450" evidence="11">
    <location>
        <begin position="27"/>
        <end position="491"/>
    </location>
</feature>
<keyword evidence="13" id="KW-1185">Reference proteome</keyword>
<dbReference type="Proteomes" id="UP001634393">
    <property type="component" value="Unassembled WGS sequence"/>
</dbReference>
<proteinExistence type="inferred from homology"/>
<dbReference type="GO" id="GO:0016020">
    <property type="term" value="C:membrane"/>
    <property type="evidence" value="ECO:0007669"/>
    <property type="project" value="UniProtKB-SubCell"/>
</dbReference>
<evidence type="ECO:0000313" key="12">
    <source>
        <dbReference type="EMBL" id="KAL3848851.1"/>
    </source>
</evidence>
<dbReference type="PRINTS" id="PR00463">
    <property type="entry name" value="EP450I"/>
</dbReference>
<evidence type="ECO:0000256" key="10">
    <source>
        <dbReference type="RuleBase" id="RU000461"/>
    </source>
</evidence>
<dbReference type="EMBL" id="JBJXBP010000001">
    <property type="protein sequence ID" value="KAL3848851.1"/>
    <property type="molecule type" value="Genomic_DNA"/>
</dbReference>
<evidence type="ECO:0000256" key="6">
    <source>
        <dbReference type="ARBA" id="ARBA00023002"/>
    </source>
</evidence>
<reference evidence="12 13" key="1">
    <citation type="submission" date="2024-12" db="EMBL/GenBank/DDBJ databases">
        <title>The unique morphological basis and parallel evolutionary history of personate flowers in Penstemon.</title>
        <authorList>
            <person name="Depatie T.H."/>
            <person name="Wessinger C.A."/>
        </authorList>
    </citation>
    <scope>NUCLEOTIDE SEQUENCE [LARGE SCALE GENOMIC DNA]</scope>
    <source>
        <strain evidence="12">WTNN_2</strain>
        <tissue evidence="12">Leaf</tissue>
    </source>
</reference>
<protein>
    <recommendedName>
        <fullName evidence="14">Cytochrome P450</fullName>
    </recommendedName>
</protein>
<name>A0ABD3UJA7_9LAMI</name>
<evidence type="ECO:0000256" key="4">
    <source>
        <dbReference type="ARBA" id="ARBA00022617"/>
    </source>
</evidence>